<dbReference type="Pfam" id="PF20152">
    <property type="entry name" value="DUF6534"/>
    <property type="match status" value="1"/>
</dbReference>
<accession>A0A9P5Z5S0</accession>
<feature type="transmembrane region" description="Helical" evidence="1">
    <location>
        <begin position="94"/>
        <end position="113"/>
    </location>
</feature>
<keyword evidence="4" id="KW-1185">Reference proteome</keyword>
<evidence type="ECO:0000313" key="4">
    <source>
        <dbReference type="Proteomes" id="UP000807469"/>
    </source>
</evidence>
<gene>
    <name evidence="3" type="ORF">BDN70DRAFT_978004</name>
</gene>
<feature type="domain" description="DUF6534" evidence="2">
    <location>
        <begin position="173"/>
        <end position="238"/>
    </location>
</feature>
<dbReference type="PANTHER" id="PTHR40465">
    <property type="entry name" value="CHROMOSOME 1, WHOLE GENOME SHOTGUN SEQUENCE"/>
    <property type="match status" value="1"/>
</dbReference>
<sequence>MPTNPFIVQTDAVLGAVEVSTFIALILFGISLSQGYAYFRTWSESDGMGMKFLVGIILFLEASHSFTASQTIYFDTVTHFITSQPNSYPLCTTVLLETLITVIVQCFFCYRIFRLSENFLVTATCLTLSFLRFIGGLALTVESFMDVPNNPNGVVFVERLAWLVTSALAVGGAADVLIAATMTVYLRRLGSPANYKSTTRVINRLVRWSLPSVATIILFQTMPNFYSNSLLVVLTSRPKMNIIHLETTGRSKGHSSVIRFESPPPHISISFPTPFGSSVILRRMSVTSPSQFETNFNLKAPKLTRDENLDKIGIRS</sequence>
<feature type="transmembrane region" description="Helical" evidence="1">
    <location>
        <begin position="120"/>
        <end position="140"/>
    </location>
</feature>
<reference evidence="3" key="1">
    <citation type="submission" date="2020-11" db="EMBL/GenBank/DDBJ databases">
        <authorList>
            <consortium name="DOE Joint Genome Institute"/>
            <person name="Ahrendt S."/>
            <person name="Riley R."/>
            <person name="Andreopoulos W."/>
            <person name="Labutti K."/>
            <person name="Pangilinan J."/>
            <person name="Ruiz-Duenas F.J."/>
            <person name="Barrasa J.M."/>
            <person name="Sanchez-Garcia M."/>
            <person name="Camarero S."/>
            <person name="Miyauchi S."/>
            <person name="Serrano A."/>
            <person name="Linde D."/>
            <person name="Babiker R."/>
            <person name="Drula E."/>
            <person name="Ayuso-Fernandez I."/>
            <person name="Pacheco R."/>
            <person name="Padilla G."/>
            <person name="Ferreira P."/>
            <person name="Barriuso J."/>
            <person name="Kellner H."/>
            <person name="Castanera R."/>
            <person name="Alfaro M."/>
            <person name="Ramirez L."/>
            <person name="Pisabarro A.G."/>
            <person name="Kuo A."/>
            <person name="Tritt A."/>
            <person name="Lipzen A."/>
            <person name="He G."/>
            <person name="Yan M."/>
            <person name="Ng V."/>
            <person name="Cullen D."/>
            <person name="Martin F."/>
            <person name="Rosso M.-N."/>
            <person name="Henrissat B."/>
            <person name="Hibbett D."/>
            <person name="Martinez A.T."/>
            <person name="Grigoriev I.V."/>
        </authorList>
    </citation>
    <scope>NUCLEOTIDE SEQUENCE</scope>
    <source>
        <strain evidence="3">CIRM-BRFM 674</strain>
    </source>
</reference>
<evidence type="ECO:0000259" key="2">
    <source>
        <dbReference type="Pfam" id="PF20152"/>
    </source>
</evidence>
<dbReference type="OrthoDB" id="2929525at2759"/>
<comment type="caution">
    <text evidence="3">The sequence shown here is derived from an EMBL/GenBank/DDBJ whole genome shotgun (WGS) entry which is preliminary data.</text>
</comment>
<protein>
    <recommendedName>
        <fullName evidence="2">DUF6534 domain-containing protein</fullName>
    </recommendedName>
</protein>
<dbReference type="InterPro" id="IPR045339">
    <property type="entry name" value="DUF6534"/>
</dbReference>
<keyword evidence="1" id="KW-0812">Transmembrane</keyword>
<feature type="transmembrane region" description="Helical" evidence="1">
    <location>
        <begin position="205"/>
        <end position="226"/>
    </location>
</feature>
<feature type="transmembrane region" description="Helical" evidence="1">
    <location>
        <begin position="160"/>
        <end position="185"/>
    </location>
</feature>
<dbReference type="AlphaFoldDB" id="A0A9P5Z5S0"/>
<proteinExistence type="predicted"/>
<evidence type="ECO:0000256" key="1">
    <source>
        <dbReference type="SAM" id="Phobius"/>
    </source>
</evidence>
<keyword evidence="1" id="KW-0472">Membrane</keyword>
<name>A0A9P5Z5S0_9AGAR</name>
<feature type="transmembrane region" description="Helical" evidence="1">
    <location>
        <begin position="52"/>
        <end position="74"/>
    </location>
</feature>
<keyword evidence="1" id="KW-1133">Transmembrane helix</keyword>
<dbReference type="EMBL" id="MU155189">
    <property type="protein sequence ID" value="KAF9480735.1"/>
    <property type="molecule type" value="Genomic_DNA"/>
</dbReference>
<feature type="transmembrane region" description="Helical" evidence="1">
    <location>
        <begin position="12"/>
        <end position="32"/>
    </location>
</feature>
<evidence type="ECO:0000313" key="3">
    <source>
        <dbReference type="EMBL" id="KAF9480735.1"/>
    </source>
</evidence>
<dbReference type="Proteomes" id="UP000807469">
    <property type="component" value="Unassembled WGS sequence"/>
</dbReference>
<dbReference type="PANTHER" id="PTHR40465:SF1">
    <property type="entry name" value="DUF6534 DOMAIN-CONTAINING PROTEIN"/>
    <property type="match status" value="1"/>
</dbReference>
<organism evidence="3 4">
    <name type="scientific">Pholiota conissans</name>
    <dbReference type="NCBI Taxonomy" id="109636"/>
    <lineage>
        <taxon>Eukaryota</taxon>
        <taxon>Fungi</taxon>
        <taxon>Dikarya</taxon>
        <taxon>Basidiomycota</taxon>
        <taxon>Agaricomycotina</taxon>
        <taxon>Agaricomycetes</taxon>
        <taxon>Agaricomycetidae</taxon>
        <taxon>Agaricales</taxon>
        <taxon>Agaricineae</taxon>
        <taxon>Strophariaceae</taxon>
        <taxon>Pholiota</taxon>
    </lineage>
</organism>